<keyword evidence="3" id="KW-0560">Oxidoreductase</keyword>
<dbReference type="Proteomes" id="UP000001052">
    <property type="component" value="Chromosome"/>
</dbReference>
<dbReference type="OrthoDB" id="9757546at2"/>
<dbReference type="AlphaFoldDB" id="C8X1D9"/>
<dbReference type="Pfam" id="PF07732">
    <property type="entry name" value="Cu-oxidase_3"/>
    <property type="match status" value="1"/>
</dbReference>
<dbReference type="GO" id="GO:0005507">
    <property type="term" value="F:copper ion binding"/>
    <property type="evidence" value="ECO:0007669"/>
    <property type="project" value="InterPro"/>
</dbReference>
<evidence type="ECO:0000256" key="3">
    <source>
        <dbReference type="ARBA" id="ARBA00023002"/>
    </source>
</evidence>
<dbReference type="InterPro" id="IPR006311">
    <property type="entry name" value="TAT_signal"/>
</dbReference>
<comment type="catalytic activity">
    <reaction evidence="9">
        <text>4 Cu(+) + O2 + 4 H(+) = 4 Cu(2+) + 2 H2O</text>
        <dbReference type="Rhea" id="RHEA:30083"/>
        <dbReference type="ChEBI" id="CHEBI:15377"/>
        <dbReference type="ChEBI" id="CHEBI:15378"/>
        <dbReference type="ChEBI" id="CHEBI:15379"/>
        <dbReference type="ChEBI" id="CHEBI:29036"/>
        <dbReference type="ChEBI" id="CHEBI:49552"/>
        <dbReference type="EC" id="1.16.3.4"/>
    </reaction>
    <physiologicalReaction direction="left-to-right" evidence="9">
        <dbReference type="Rhea" id="RHEA:30084"/>
    </physiologicalReaction>
</comment>
<evidence type="ECO:0000259" key="12">
    <source>
        <dbReference type="Pfam" id="PF07732"/>
    </source>
</evidence>
<feature type="domain" description="Plastocyanin-like" evidence="10">
    <location>
        <begin position="213"/>
        <end position="290"/>
    </location>
</feature>
<keyword evidence="4" id="KW-0408">Iron</keyword>
<dbReference type="KEGG" id="drt:Dret_0948"/>
<dbReference type="RefSeq" id="WP_015751392.1">
    <property type="nucleotide sequence ID" value="NC_013223.1"/>
</dbReference>
<dbReference type="PANTHER" id="PTHR48267">
    <property type="entry name" value="CUPREDOXIN SUPERFAMILY PROTEIN"/>
    <property type="match status" value="1"/>
</dbReference>
<dbReference type="InterPro" id="IPR001117">
    <property type="entry name" value="Cu-oxidase_2nd"/>
</dbReference>
<dbReference type="CDD" id="cd13907">
    <property type="entry name" value="CuRO_3_MCO_like_1"/>
    <property type="match status" value="1"/>
</dbReference>
<evidence type="ECO:0000313" key="13">
    <source>
        <dbReference type="EMBL" id="ACV68236.1"/>
    </source>
</evidence>
<dbReference type="PANTHER" id="PTHR48267:SF1">
    <property type="entry name" value="BILIRUBIN OXIDASE"/>
    <property type="match status" value="1"/>
</dbReference>
<evidence type="ECO:0000259" key="11">
    <source>
        <dbReference type="Pfam" id="PF07731"/>
    </source>
</evidence>
<dbReference type="CDD" id="cd13852">
    <property type="entry name" value="CuRO_1_McoP_like"/>
    <property type="match status" value="1"/>
</dbReference>
<reference evidence="14" key="1">
    <citation type="submission" date="2009-09" db="EMBL/GenBank/DDBJ databases">
        <title>The complete chromosome of Desulfohalobium retbaense DSM 5692.</title>
        <authorList>
            <consortium name="US DOE Joint Genome Institute (JGI-PGF)"/>
            <person name="Lucas S."/>
            <person name="Copeland A."/>
            <person name="Lapidus A."/>
            <person name="Glavina del Rio T."/>
            <person name="Dalin E."/>
            <person name="Tice H."/>
            <person name="Bruce D."/>
            <person name="Goodwin L."/>
            <person name="Pitluck S."/>
            <person name="Kyrpides N."/>
            <person name="Mavromatis K."/>
            <person name="Ivanova N."/>
            <person name="Mikhailova N."/>
            <person name="Munk A.C."/>
            <person name="Brettin T."/>
            <person name="Detter J.C."/>
            <person name="Han C."/>
            <person name="Tapia R."/>
            <person name="Larimer F."/>
            <person name="Land M."/>
            <person name="Hauser L."/>
            <person name="Markowitz V."/>
            <person name="Cheng J.-F."/>
            <person name="Hugenholtz P."/>
            <person name="Woyke T."/>
            <person name="Wu D."/>
            <person name="Spring S."/>
            <person name="Klenk H.-P."/>
            <person name="Eisen J.A."/>
        </authorList>
    </citation>
    <scope>NUCLEOTIDE SEQUENCE [LARGE SCALE GENOMIC DNA]</scope>
    <source>
        <strain evidence="14">DSM 5692</strain>
    </source>
</reference>
<feature type="domain" description="Plastocyanin-like" evidence="12">
    <location>
        <begin position="64"/>
        <end position="170"/>
    </location>
</feature>
<keyword evidence="4" id="KW-0411">Iron-sulfur</keyword>
<reference evidence="13 14" key="2">
    <citation type="journal article" date="2010" name="Stand. Genomic Sci.">
        <title>Complete genome sequence of Desulfohalobium retbaense type strain (HR(100)).</title>
        <authorList>
            <person name="Spring S."/>
            <person name="Nolan M."/>
            <person name="Lapidus A."/>
            <person name="Glavina Del Rio T."/>
            <person name="Copeland A."/>
            <person name="Tice H."/>
            <person name="Cheng J.F."/>
            <person name="Lucas S."/>
            <person name="Land M."/>
            <person name="Chen F."/>
            <person name="Bruce D."/>
            <person name="Goodwin L."/>
            <person name="Pitluck S."/>
            <person name="Ivanova N."/>
            <person name="Mavromatis K."/>
            <person name="Mikhailova N."/>
            <person name="Pati A."/>
            <person name="Chen A."/>
            <person name="Palaniappan K."/>
            <person name="Hauser L."/>
            <person name="Chang Y.J."/>
            <person name="Jeffries C.D."/>
            <person name="Munk C."/>
            <person name="Kiss H."/>
            <person name="Chain P."/>
            <person name="Han C."/>
            <person name="Brettin T."/>
            <person name="Detter J.C."/>
            <person name="Schuler E."/>
            <person name="Goker M."/>
            <person name="Rohde M."/>
            <person name="Bristow J."/>
            <person name="Eisen J.A."/>
            <person name="Markowitz V."/>
            <person name="Hugenholtz P."/>
            <person name="Kyrpides N.C."/>
            <person name="Klenk H.P."/>
        </authorList>
    </citation>
    <scope>NUCLEOTIDE SEQUENCE [LARGE SCALE GENOMIC DNA]</scope>
    <source>
        <strain evidence="13 14">DSM 5692</strain>
    </source>
</reference>
<evidence type="ECO:0000256" key="5">
    <source>
        <dbReference type="ARBA" id="ARBA00038978"/>
    </source>
</evidence>
<evidence type="ECO:0000256" key="9">
    <source>
        <dbReference type="ARBA" id="ARBA00048092"/>
    </source>
</evidence>
<evidence type="ECO:0000259" key="10">
    <source>
        <dbReference type="Pfam" id="PF00394"/>
    </source>
</evidence>
<dbReference type="PROSITE" id="PS00080">
    <property type="entry name" value="MULTICOPPER_OXIDASE2"/>
    <property type="match status" value="1"/>
</dbReference>
<organism evidence="13 14">
    <name type="scientific">Desulfohalobium retbaense (strain ATCC 49708 / DSM 5692 / JCM 16813 / HR100)</name>
    <dbReference type="NCBI Taxonomy" id="485915"/>
    <lineage>
        <taxon>Bacteria</taxon>
        <taxon>Pseudomonadati</taxon>
        <taxon>Thermodesulfobacteriota</taxon>
        <taxon>Desulfovibrionia</taxon>
        <taxon>Desulfovibrionales</taxon>
        <taxon>Desulfohalobiaceae</taxon>
        <taxon>Desulfohalobium</taxon>
    </lineage>
</organism>
<dbReference type="Pfam" id="PF07731">
    <property type="entry name" value="Cu-oxidase_2"/>
    <property type="match status" value="1"/>
</dbReference>
<dbReference type="HOGENOM" id="CLU_009100_2_1_7"/>
<dbReference type="InterPro" id="IPR045087">
    <property type="entry name" value="Cu-oxidase_fam"/>
</dbReference>
<dbReference type="STRING" id="485915.Dret_0948"/>
<gene>
    <name evidence="13" type="ordered locus">Dret_0948</name>
</gene>
<dbReference type="InterPro" id="IPR011706">
    <property type="entry name" value="Cu-oxidase_C"/>
</dbReference>
<evidence type="ECO:0000256" key="1">
    <source>
        <dbReference type="ARBA" id="ARBA00011245"/>
    </source>
</evidence>
<dbReference type="InterPro" id="IPR002355">
    <property type="entry name" value="Cu_oxidase_Cu_BS"/>
</dbReference>
<dbReference type="EMBL" id="CP001734">
    <property type="protein sequence ID" value="ACV68236.1"/>
    <property type="molecule type" value="Genomic_DNA"/>
</dbReference>
<evidence type="ECO:0000313" key="14">
    <source>
        <dbReference type="Proteomes" id="UP000001052"/>
    </source>
</evidence>
<dbReference type="InterPro" id="IPR008972">
    <property type="entry name" value="Cupredoxin"/>
</dbReference>
<evidence type="ECO:0000256" key="7">
    <source>
        <dbReference type="ARBA" id="ARBA00042896"/>
    </source>
</evidence>
<dbReference type="GO" id="GO:0051536">
    <property type="term" value="F:iron-sulfur cluster binding"/>
    <property type="evidence" value="ECO:0007669"/>
    <property type="project" value="UniProtKB-KW"/>
</dbReference>
<dbReference type="PROSITE" id="PS51318">
    <property type="entry name" value="TAT"/>
    <property type="match status" value="1"/>
</dbReference>
<evidence type="ECO:0000256" key="8">
    <source>
        <dbReference type="ARBA" id="ARBA00043090"/>
    </source>
</evidence>
<protein>
    <recommendedName>
        <fullName evidence="6">Multicopper oxidase CueO</fullName>
        <ecNumber evidence="5">1.16.3.4</ecNumber>
    </recommendedName>
    <alternativeName>
        <fullName evidence="7">Copper efflux oxidase</fullName>
    </alternativeName>
    <alternativeName>
        <fullName evidence="8">Cuprous oxidase</fullName>
    </alternativeName>
</protein>
<dbReference type="GO" id="GO:0016491">
    <property type="term" value="F:oxidoreductase activity"/>
    <property type="evidence" value="ECO:0007669"/>
    <property type="project" value="UniProtKB-KW"/>
</dbReference>
<evidence type="ECO:0000256" key="6">
    <source>
        <dbReference type="ARBA" id="ARBA00041027"/>
    </source>
</evidence>
<feature type="domain" description="Plastocyanin-like" evidence="11">
    <location>
        <begin position="363"/>
        <end position="489"/>
    </location>
</feature>
<accession>C8X1D9</accession>
<proteinExistence type="predicted"/>
<comment type="subunit">
    <text evidence="1">Monomer.</text>
</comment>
<evidence type="ECO:0000256" key="2">
    <source>
        <dbReference type="ARBA" id="ARBA00022723"/>
    </source>
</evidence>
<sequence length="490" mass="55214">MDRRAFLQFLGALGLVTASGSLWPMQAGAAKPDLDVELQAIQDSLSVFPGEKTDIWRFAGKVLQGDPNQLQQLEESWLGPIFRLRTGQRVRIRFKNRIPQESIVHWHGLHVAPANDGHPRLAVLPGEEYVYEFTVTNRAGTYWYHPHPHGLTGTQVYGGMAGLFVVSDEEEQALGLPTGDRDLPLVIQDRTFSPTNDLVYLRSPMERMNGFLGNRIMINGQADPTFDVQEGPYRLRLLNGSNSRIYRLAWSDGRNLEIIATDGGLLESPWSVPDIMLGPGERVDLWVDFAGSSQETPIALQSLPFTPGSGHMGMMSSRVSPPLGAGFELARFQVRRTGRTRTSPPQRLARLERLDPAEAVNRDNPKRFFLTMNHMQPTINGRTFDMTEVAPDEMVRLGSTEIWEFINQGSMMAMPHPMHIHGLSFQVIGRFGGPGYRFLDRGWKDTVLVMPGERVAVIMRFADHKGLYLYHCHNLEHEDLGMMRNYLVRS</sequence>
<dbReference type="CDD" id="cd13879">
    <property type="entry name" value="CuRO_2_McoP_like"/>
    <property type="match status" value="1"/>
</dbReference>
<dbReference type="Gene3D" id="2.60.40.420">
    <property type="entry name" value="Cupredoxins - blue copper proteins"/>
    <property type="match status" value="3"/>
</dbReference>
<keyword evidence="2" id="KW-0479">Metal-binding</keyword>
<dbReference type="EC" id="1.16.3.4" evidence="5"/>
<dbReference type="InterPro" id="IPR011707">
    <property type="entry name" value="Cu-oxidase-like_N"/>
</dbReference>
<keyword evidence="14" id="KW-1185">Reference proteome</keyword>
<dbReference type="SUPFAM" id="SSF49503">
    <property type="entry name" value="Cupredoxins"/>
    <property type="match status" value="3"/>
</dbReference>
<dbReference type="eggNOG" id="COG2132">
    <property type="taxonomic scope" value="Bacteria"/>
</dbReference>
<dbReference type="Pfam" id="PF00394">
    <property type="entry name" value="Cu-oxidase"/>
    <property type="match status" value="1"/>
</dbReference>
<name>C8X1D9_DESRD</name>
<evidence type="ECO:0000256" key="4">
    <source>
        <dbReference type="ARBA" id="ARBA00023014"/>
    </source>
</evidence>